<sequence>MSLLVLSASDVDALVSEFTPLDLQLLMARVFAQFSKPTAGKEAEKKADSGIYMPPRLSVPMPKHTVLFMPARLGAALNQFAAPPANFRGTAVKVVSVPKLGDPRGLPGTTLVLDEATGAAKAVVNARKLTALRNAAGSLLSTSLVGPSDPQTLVTFGAGKQIESHIDLHLRRFPSIKQCTIVNRTLNERASSLRDTVSSRFPSVAFQLLASDPNSVLNSTEIEQAVRSANLIVCATSSTQSLFPSSWVKDGTHIILIGSYTPAMREVDEALIRRSLKPDSSRSTDLIVDSREACLHEAGELIAAKLDPSHMVEIGELVPTDDEGNVDIQAYSSLIEEKRPRRDGGGFDGPVTIFKSVGVGIQDVAIASAVVNKALSFSGGRIGTQIASYDG</sequence>
<evidence type="ECO:0000313" key="3">
    <source>
        <dbReference type="Proteomes" id="UP001148786"/>
    </source>
</evidence>
<dbReference type="Proteomes" id="UP001148786">
    <property type="component" value="Unassembled WGS sequence"/>
</dbReference>
<dbReference type="Gene3D" id="3.40.50.720">
    <property type="entry name" value="NAD(P)-binding Rossmann-like Domain"/>
    <property type="match status" value="1"/>
</dbReference>
<dbReference type="GO" id="GO:0005737">
    <property type="term" value="C:cytoplasm"/>
    <property type="evidence" value="ECO:0007669"/>
    <property type="project" value="TreeGrafter"/>
</dbReference>
<dbReference type="EMBL" id="JANKHO010000690">
    <property type="protein sequence ID" value="KAJ3507145.1"/>
    <property type="molecule type" value="Genomic_DNA"/>
</dbReference>
<proteinExistence type="inferred from homology"/>
<organism evidence="2 3">
    <name type="scientific">Agrocybe chaxingu</name>
    <dbReference type="NCBI Taxonomy" id="84603"/>
    <lineage>
        <taxon>Eukaryota</taxon>
        <taxon>Fungi</taxon>
        <taxon>Dikarya</taxon>
        <taxon>Basidiomycota</taxon>
        <taxon>Agaricomycotina</taxon>
        <taxon>Agaricomycetes</taxon>
        <taxon>Agaricomycetidae</taxon>
        <taxon>Agaricales</taxon>
        <taxon>Agaricineae</taxon>
        <taxon>Strophariaceae</taxon>
        <taxon>Agrocybe</taxon>
    </lineage>
</organism>
<dbReference type="AlphaFoldDB" id="A0A9W8K6D2"/>
<accession>A0A9W8K6D2</accession>
<dbReference type="InterPro" id="IPR023401">
    <property type="entry name" value="ODC_N"/>
</dbReference>
<comment type="similarity">
    <text evidence="1">Belongs to the ornithine cyclodeaminase/mu-crystallin family.</text>
</comment>
<protein>
    <recommendedName>
        <fullName evidence="4">NAD(P)-binding protein</fullName>
    </recommendedName>
</protein>
<dbReference type="PANTHER" id="PTHR13812:SF19">
    <property type="entry name" value="KETIMINE REDUCTASE MU-CRYSTALLIN"/>
    <property type="match status" value="1"/>
</dbReference>
<gene>
    <name evidence="2" type="ORF">NLJ89_g6469</name>
</gene>
<dbReference type="Pfam" id="PF02423">
    <property type="entry name" value="OCD_Mu_crystall"/>
    <property type="match status" value="1"/>
</dbReference>
<dbReference type="SUPFAM" id="SSF51735">
    <property type="entry name" value="NAD(P)-binding Rossmann-fold domains"/>
    <property type="match status" value="1"/>
</dbReference>
<dbReference type="InterPro" id="IPR003462">
    <property type="entry name" value="ODC_Mu_crystall"/>
</dbReference>
<dbReference type="OrthoDB" id="41492at2759"/>
<reference evidence="2" key="1">
    <citation type="submission" date="2022-07" db="EMBL/GenBank/DDBJ databases">
        <title>Genome Sequence of Agrocybe chaxingu.</title>
        <authorList>
            <person name="Buettner E."/>
        </authorList>
    </citation>
    <scope>NUCLEOTIDE SEQUENCE</scope>
    <source>
        <strain evidence="2">MP-N11</strain>
    </source>
</reference>
<evidence type="ECO:0008006" key="4">
    <source>
        <dbReference type="Google" id="ProtNLM"/>
    </source>
</evidence>
<dbReference type="InterPro" id="IPR036291">
    <property type="entry name" value="NAD(P)-bd_dom_sf"/>
</dbReference>
<comment type="caution">
    <text evidence="2">The sequence shown here is derived from an EMBL/GenBank/DDBJ whole genome shotgun (WGS) entry which is preliminary data.</text>
</comment>
<keyword evidence="3" id="KW-1185">Reference proteome</keyword>
<evidence type="ECO:0000256" key="1">
    <source>
        <dbReference type="ARBA" id="ARBA00008903"/>
    </source>
</evidence>
<dbReference type="Gene3D" id="3.30.1780.10">
    <property type="entry name" value="ornithine cyclodeaminase, domain 1"/>
    <property type="match status" value="1"/>
</dbReference>
<dbReference type="PANTHER" id="PTHR13812">
    <property type="entry name" value="KETIMINE REDUCTASE MU-CRYSTALLIN"/>
    <property type="match status" value="1"/>
</dbReference>
<name>A0A9W8K6D2_9AGAR</name>
<evidence type="ECO:0000313" key="2">
    <source>
        <dbReference type="EMBL" id="KAJ3507145.1"/>
    </source>
</evidence>